<comment type="caution">
    <text evidence="1">The sequence shown here is derived from an EMBL/GenBank/DDBJ whole genome shotgun (WGS) entry which is preliminary data.</text>
</comment>
<dbReference type="EMBL" id="RBZN01000015">
    <property type="protein sequence ID" value="RKQ17204.1"/>
    <property type="molecule type" value="Genomic_DNA"/>
</dbReference>
<dbReference type="OrthoDB" id="9780343at2"/>
<evidence type="ECO:0000313" key="2">
    <source>
        <dbReference type="Proteomes" id="UP000272238"/>
    </source>
</evidence>
<keyword evidence="2" id="KW-1185">Reference proteome</keyword>
<dbReference type="Pfam" id="PF09986">
    <property type="entry name" value="DUF2225"/>
    <property type="match status" value="1"/>
</dbReference>
<proteinExistence type="predicted"/>
<protein>
    <submittedName>
        <fullName evidence="1">DUF2225 domain-containing protein</fullName>
    </submittedName>
</protein>
<sequence length="234" mass="27255">MEVSPFYEKKIDCIYCKKTFPTLKIRTKAIKVEHTDTDFCPTYAESAVNALYYNVFVCEHCGFSFTEDFTKYFAPGVRETIQEEITNKWISRNFGAERTIFQALEAYKLAYICGVYKKEKSVTVAGLALRIAWLYRSLKNEGQEQRFMKMARDQYLTSFSTEDYASTQMSGVRVMYMIAELSRRINDLDTSTRFFSKVIESQRTGGEAKLVDMAKEQWQIVKKDREISREIASK</sequence>
<organism evidence="1 2">
    <name type="scientific">Ureibacillus endophyticus</name>
    <dbReference type="NCBI Taxonomy" id="1978490"/>
    <lineage>
        <taxon>Bacteria</taxon>
        <taxon>Bacillati</taxon>
        <taxon>Bacillota</taxon>
        <taxon>Bacilli</taxon>
        <taxon>Bacillales</taxon>
        <taxon>Caryophanaceae</taxon>
        <taxon>Ureibacillus</taxon>
    </lineage>
</organism>
<gene>
    <name evidence="1" type="ORF">D8M03_07905</name>
</gene>
<accession>A0A494Z5C7</accession>
<reference evidence="1 2" key="1">
    <citation type="journal article" date="2016" name="Antonie Van Leeuwenhoek">
        <title>Lysinibacillus endophyticus sp. nov., an indole-3-acetic acid producing endophytic bacterium isolated from corn root (Zea mays cv. Xinken-5).</title>
        <authorList>
            <person name="Yu J."/>
            <person name="Guan X."/>
            <person name="Liu C."/>
            <person name="Xiang W."/>
            <person name="Yu Z."/>
            <person name="Liu X."/>
            <person name="Wang G."/>
        </authorList>
    </citation>
    <scope>NUCLEOTIDE SEQUENCE [LARGE SCALE GENOMIC DNA]</scope>
    <source>
        <strain evidence="1 2">DSM 100506</strain>
    </source>
</reference>
<dbReference type="Proteomes" id="UP000272238">
    <property type="component" value="Unassembled WGS sequence"/>
</dbReference>
<name>A0A494Z5C7_9BACL</name>
<dbReference type="RefSeq" id="WP_121214228.1">
    <property type="nucleotide sequence ID" value="NZ_JAMYWW010000001.1"/>
</dbReference>
<evidence type="ECO:0000313" key="1">
    <source>
        <dbReference type="EMBL" id="RKQ17204.1"/>
    </source>
</evidence>
<dbReference type="AlphaFoldDB" id="A0A494Z5C7"/>
<dbReference type="InterPro" id="IPR018708">
    <property type="entry name" value="DUF2225"/>
</dbReference>